<reference evidence="7" key="1">
    <citation type="submission" date="2020-10" db="EMBL/GenBank/DDBJ databases">
        <authorList>
            <person name="Han B."/>
            <person name="Lu T."/>
            <person name="Zhao Q."/>
            <person name="Huang X."/>
            <person name="Zhao Y."/>
        </authorList>
    </citation>
    <scope>NUCLEOTIDE SEQUENCE</scope>
</reference>
<feature type="binding site" description="axial binding residue" evidence="4">
    <location>
        <position position="414"/>
    </location>
    <ligand>
        <name>heme</name>
        <dbReference type="ChEBI" id="CHEBI:30413"/>
    </ligand>
    <ligandPart>
        <name>Fe</name>
        <dbReference type="ChEBI" id="CHEBI:18248"/>
    </ligandPart>
</feature>
<evidence type="ECO:0000256" key="6">
    <source>
        <dbReference type="SAM" id="Phobius"/>
    </source>
</evidence>
<name>A0A811QIZ1_9POAL</name>
<keyword evidence="6" id="KW-0472">Membrane</keyword>
<evidence type="ECO:0000256" key="2">
    <source>
        <dbReference type="ARBA" id="ARBA00022723"/>
    </source>
</evidence>
<accession>A0A811QIZ1</accession>
<organism evidence="7 8">
    <name type="scientific">Miscanthus lutarioriparius</name>
    <dbReference type="NCBI Taxonomy" id="422564"/>
    <lineage>
        <taxon>Eukaryota</taxon>
        <taxon>Viridiplantae</taxon>
        <taxon>Streptophyta</taxon>
        <taxon>Embryophyta</taxon>
        <taxon>Tracheophyta</taxon>
        <taxon>Spermatophyta</taxon>
        <taxon>Magnoliopsida</taxon>
        <taxon>Liliopsida</taxon>
        <taxon>Poales</taxon>
        <taxon>Poaceae</taxon>
        <taxon>PACMAD clade</taxon>
        <taxon>Panicoideae</taxon>
        <taxon>Andropogonodae</taxon>
        <taxon>Andropogoneae</taxon>
        <taxon>Saccharinae</taxon>
        <taxon>Miscanthus</taxon>
    </lineage>
</organism>
<evidence type="ECO:0000256" key="1">
    <source>
        <dbReference type="ARBA" id="ARBA00010617"/>
    </source>
</evidence>
<keyword evidence="2 4" id="KW-0479">Metal-binding</keyword>
<evidence type="ECO:0000313" key="8">
    <source>
        <dbReference type="Proteomes" id="UP000604825"/>
    </source>
</evidence>
<dbReference type="Gene3D" id="1.10.630.10">
    <property type="entry name" value="Cytochrome P450"/>
    <property type="match status" value="2"/>
</dbReference>
<gene>
    <name evidence="7" type="ORF">NCGR_LOCUS39393</name>
</gene>
<dbReference type="GO" id="GO:0020037">
    <property type="term" value="F:heme binding"/>
    <property type="evidence" value="ECO:0007669"/>
    <property type="project" value="InterPro"/>
</dbReference>
<proteinExistence type="inferred from homology"/>
<keyword evidence="5" id="KW-0560">Oxidoreductase</keyword>
<dbReference type="InterPro" id="IPR036396">
    <property type="entry name" value="Cyt_P450_sf"/>
</dbReference>
<feature type="transmembrane region" description="Helical" evidence="6">
    <location>
        <begin position="28"/>
        <end position="47"/>
    </location>
</feature>
<comment type="caution">
    <text evidence="7">The sequence shown here is derived from an EMBL/GenBank/DDBJ whole genome shotgun (WGS) entry which is preliminary data.</text>
</comment>
<comment type="cofactor">
    <cofactor evidence="4">
        <name>heme</name>
        <dbReference type="ChEBI" id="CHEBI:30413"/>
    </cofactor>
</comment>
<sequence length="477" mass="53755">MAALHFVHVVYQFMLAAATPLVAQRPFWFVVVPLIVVLLPVICQRLLHCRRPNAGESRKHSSKPLLPSPTRRLPVIGHLHLVGDLPHVSLRDLATKHDRGGGLMLLQLGTVPNLVVSSPRAAQVVLSTYDHVFASRPTSKVFHNFLYGSSTIGFGAYGEHWRKVRKLVTTHLFAVKKVNSFCHARQEEVRLVMAKLKKAMATGMAVDMSETMNTFANDIMCCVVSGKFFREDGRNKTFRELIEMNSALYAGFSLENYFPRLLNSLGIFTRFVSRTVDKTHERWDEVLENIISDHERRSFNYGRGDRAGQEEGADFVDVMLSVQQEYGITRDHIKAVLMDMFDAGTVTSSLVLDLAMAELMRHPHIMTKQRHPESWEKAEEFMPDRFMDGGSAATIDLKGNDFQFIPFGAGRRMCPGMNFGLATVEIMLANLMYCFDWGLPAGMDKEDIDMTEVFGLTVHRKEKLMVVPKLPGTASYA</sequence>
<dbReference type="AlphaFoldDB" id="A0A811QIZ1"/>
<keyword evidence="8" id="KW-1185">Reference proteome</keyword>
<dbReference type="InterPro" id="IPR001128">
    <property type="entry name" value="Cyt_P450"/>
</dbReference>
<dbReference type="PRINTS" id="PR00463">
    <property type="entry name" value="EP450I"/>
</dbReference>
<keyword evidence="3 4" id="KW-0408">Iron</keyword>
<dbReference type="InterPro" id="IPR002401">
    <property type="entry name" value="Cyt_P450_E_grp-I"/>
</dbReference>
<evidence type="ECO:0000256" key="5">
    <source>
        <dbReference type="RuleBase" id="RU000461"/>
    </source>
</evidence>
<dbReference type="PANTHER" id="PTHR47955:SF14">
    <property type="entry name" value="OS01G0543600 PROTEIN"/>
    <property type="match status" value="1"/>
</dbReference>
<keyword evidence="5" id="KW-0503">Monooxygenase</keyword>
<dbReference type="GO" id="GO:0016705">
    <property type="term" value="F:oxidoreductase activity, acting on paired donors, with incorporation or reduction of molecular oxygen"/>
    <property type="evidence" value="ECO:0007669"/>
    <property type="project" value="InterPro"/>
</dbReference>
<dbReference type="EMBL" id="CAJGYO010000010">
    <property type="protein sequence ID" value="CAD6255866.1"/>
    <property type="molecule type" value="Genomic_DNA"/>
</dbReference>
<dbReference type="OrthoDB" id="1470350at2759"/>
<protein>
    <submittedName>
        <fullName evidence="7">Uncharacterized protein</fullName>
    </submittedName>
</protein>
<dbReference type="PROSITE" id="PS00086">
    <property type="entry name" value="CYTOCHROME_P450"/>
    <property type="match status" value="1"/>
</dbReference>
<keyword evidence="6" id="KW-1133">Transmembrane helix</keyword>
<dbReference type="GO" id="GO:0004497">
    <property type="term" value="F:monooxygenase activity"/>
    <property type="evidence" value="ECO:0007669"/>
    <property type="project" value="UniProtKB-KW"/>
</dbReference>
<dbReference type="GO" id="GO:0005506">
    <property type="term" value="F:iron ion binding"/>
    <property type="evidence" value="ECO:0007669"/>
    <property type="project" value="InterPro"/>
</dbReference>
<keyword evidence="4 5" id="KW-0349">Heme</keyword>
<dbReference type="InterPro" id="IPR017972">
    <property type="entry name" value="Cyt_P450_CS"/>
</dbReference>
<dbReference type="Proteomes" id="UP000604825">
    <property type="component" value="Unassembled WGS sequence"/>
</dbReference>
<comment type="similarity">
    <text evidence="1 5">Belongs to the cytochrome P450 family.</text>
</comment>
<keyword evidence="6" id="KW-0812">Transmembrane</keyword>
<dbReference type="Pfam" id="PF00067">
    <property type="entry name" value="p450"/>
    <property type="match status" value="2"/>
</dbReference>
<dbReference type="SUPFAM" id="SSF48264">
    <property type="entry name" value="Cytochrome P450"/>
    <property type="match status" value="1"/>
</dbReference>
<dbReference type="PANTHER" id="PTHR47955">
    <property type="entry name" value="CYTOCHROME P450 FAMILY 71 PROTEIN"/>
    <property type="match status" value="1"/>
</dbReference>
<evidence type="ECO:0000256" key="3">
    <source>
        <dbReference type="ARBA" id="ARBA00023004"/>
    </source>
</evidence>
<evidence type="ECO:0000256" key="4">
    <source>
        <dbReference type="PIRSR" id="PIRSR602401-1"/>
    </source>
</evidence>
<evidence type="ECO:0000313" key="7">
    <source>
        <dbReference type="EMBL" id="CAD6255866.1"/>
    </source>
</evidence>